<accession>A0ABN7WPM6</accession>
<dbReference type="Proteomes" id="UP000789901">
    <property type="component" value="Unassembled WGS sequence"/>
</dbReference>
<evidence type="ECO:0000313" key="2">
    <source>
        <dbReference type="Proteomes" id="UP000789901"/>
    </source>
</evidence>
<protein>
    <submittedName>
        <fullName evidence="1">1581_t:CDS:1</fullName>
    </submittedName>
</protein>
<organism evidence="1 2">
    <name type="scientific">Gigaspora margarita</name>
    <dbReference type="NCBI Taxonomy" id="4874"/>
    <lineage>
        <taxon>Eukaryota</taxon>
        <taxon>Fungi</taxon>
        <taxon>Fungi incertae sedis</taxon>
        <taxon>Mucoromycota</taxon>
        <taxon>Glomeromycotina</taxon>
        <taxon>Glomeromycetes</taxon>
        <taxon>Diversisporales</taxon>
        <taxon>Gigasporaceae</taxon>
        <taxon>Gigaspora</taxon>
    </lineage>
</organism>
<reference evidence="1 2" key="1">
    <citation type="submission" date="2021-06" db="EMBL/GenBank/DDBJ databases">
        <authorList>
            <person name="Kallberg Y."/>
            <person name="Tangrot J."/>
            <person name="Rosling A."/>
        </authorList>
    </citation>
    <scope>NUCLEOTIDE SEQUENCE [LARGE SCALE GENOMIC DNA]</scope>
    <source>
        <strain evidence="1 2">120-4 pot B 10/14</strain>
    </source>
</reference>
<sequence length="67" mass="7815">MDRESFKVIVYNQKLSWYFHFIAGNGDYESLVAEALRSNWKITDGETVKSWENGQIMDSYVSLELFG</sequence>
<gene>
    <name evidence="1" type="ORF">GMARGA_LOCUS33592</name>
</gene>
<feature type="non-terminal residue" evidence="1">
    <location>
        <position position="67"/>
    </location>
</feature>
<keyword evidence="2" id="KW-1185">Reference proteome</keyword>
<evidence type="ECO:0000313" key="1">
    <source>
        <dbReference type="EMBL" id="CAG8837639.1"/>
    </source>
</evidence>
<comment type="caution">
    <text evidence="1">The sequence shown here is derived from an EMBL/GenBank/DDBJ whole genome shotgun (WGS) entry which is preliminary data.</text>
</comment>
<name>A0ABN7WPM6_GIGMA</name>
<proteinExistence type="predicted"/>
<dbReference type="EMBL" id="CAJVQB010056329">
    <property type="protein sequence ID" value="CAG8837639.1"/>
    <property type="molecule type" value="Genomic_DNA"/>
</dbReference>